<evidence type="ECO:0000313" key="3">
    <source>
        <dbReference type="EMBL" id="OFJ52337.1"/>
    </source>
</evidence>
<name>A0A1E8Q1Q5_9MYCO</name>
<dbReference type="RefSeq" id="WP_070354487.1">
    <property type="nucleotide sequence ID" value="NZ_MCHX01000042.1"/>
</dbReference>
<evidence type="ECO:0000256" key="2">
    <source>
        <dbReference type="SAM" id="SignalP"/>
    </source>
</evidence>
<dbReference type="AlphaFoldDB" id="A0A1E8Q1Q5"/>
<sequence length="816" mass="83933">MSTTSRRLAATVVAAATVTALTTAAAVPTPPPAPTRLVEAQVNLAASTGVYPIGPIPQAFRTLGMGTAQDFLNGMAGLAQIVPGEAGQGLKQTVENLAALVAALQSGVNLPILGNISIPEIAVPPMGPAGTVDQINTLQWSTLTQGTLSALKTALAAGDAAAVIIGLLGDITGIDTEIIETLVGDLPLNVPGTWDGPFFSDAGKFAIVPAIGLGGTNFALASPTLLNDPAFAKTAILAIALRNPSRTGGGILSLLDPLSSTVGLNLSNADGTASHKDTNNWGIPITVMDGNVTVWDFGAAYDIISDAPSTLLNPLAWFNSGVGQVAPTYLLPPNVDAFFEVISDLTGGNLSAGTINHLLDTADLMSLLHVDVGADGNLYVTYDSGRLPLLEPIQFIPRTLSYLPGFGFSTTLSDSFADVLTQLVAQGYQDVNMTVDAEGVATFTRGWDMAGTQAKFWQNPITWQMGLETPQTVFNSIITGLQTNLLDPDKGEFEIFGNKEIGNLVYRNAVSVAVAQLISQALEQVRDTLNPIINDVQGGLTPLAKALDEATGQVNKVIDDGLGAMTGLGVDLNGPMLDANRLVNEVGDGINNGIRSIFNLKPIDSPPALESTSDSAQHSPAVVSTSGARTPAITDTPAAVGTTITLDITPGTSAPQVTADAEPANQPGAATEQASAPSELAASTADTIEDRLVAQQTGEGSGDADARETTSTTAGAEESMVRASRSGTRGSRAAGERRGNTAADRSAGESDTRSIRGEPNAERDTRTPKASLRADRESATTDGPTNARSDAASASGSRSISGDRPRVRGSDRGSAG</sequence>
<feature type="compositionally biased region" description="Low complexity" evidence="1">
    <location>
        <begin position="709"/>
        <end position="733"/>
    </location>
</feature>
<keyword evidence="2" id="KW-0732">Signal</keyword>
<accession>A0A1E8Q1Q5</accession>
<comment type="caution">
    <text evidence="3">The sequence shown here is derived from an EMBL/GenBank/DDBJ whole genome shotgun (WGS) entry which is preliminary data.</text>
</comment>
<evidence type="ECO:0000256" key="1">
    <source>
        <dbReference type="SAM" id="MobiDB-lite"/>
    </source>
</evidence>
<dbReference type="Proteomes" id="UP000178953">
    <property type="component" value="Unassembled WGS sequence"/>
</dbReference>
<feature type="compositionally biased region" description="Basic and acidic residues" evidence="1">
    <location>
        <begin position="801"/>
        <end position="816"/>
    </location>
</feature>
<feature type="chain" id="PRO_5038354418" evidence="2">
    <location>
        <begin position="26"/>
        <end position="816"/>
    </location>
</feature>
<feature type="compositionally biased region" description="Polar residues" evidence="1">
    <location>
        <begin position="610"/>
        <end position="628"/>
    </location>
</feature>
<organism evidence="3 4">
    <name type="scientific">Mycolicibacterium grossiae</name>
    <dbReference type="NCBI Taxonomy" id="1552759"/>
    <lineage>
        <taxon>Bacteria</taxon>
        <taxon>Bacillati</taxon>
        <taxon>Actinomycetota</taxon>
        <taxon>Actinomycetes</taxon>
        <taxon>Mycobacteriales</taxon>
        <taxon>Mycobacteriaceae</taxon>
        <taxon>Mycolicibacterium</taxon>
    </lineage>
</organism>
<evidence type="ECO:0000313" key="4">
    <source>
        <dbReference type="Proteomes" id="UP000178953"/>
    </source>
</evidence>
<feature type="compositionally biased region" description="Polar residues" evidence="1">
    <location>
        <begin position="642"/>
        <end position="656"/>
    </location>
</feature>
<dbReference type="EMBL" id="MCHX01000042">
    <property type="protein sequence ID" value="OFJ52337.1"/>
    <property type="molecule type" value="Genomic_DNA"/>
</dbReference>
<reference evidence="3 4" key="1">
    <citation type="submission" date="2016-09" db="EMBL/GenBank/DDBJ databases">
        <title>genome sequence of Mycobacterium sp. 739 SCH.</title>
        <authorList>
            <person name="Greninger A.L."/>
            <person name="Qin X."/>
            <person name="Jerome K."/>
            <person name="Vora S."/>
            <person name="Quinn K."/>
        </authorList>
    </citation>
    <scope>NUCLEOTIDE SEQUENCE [LARGE SCALE GENOMIC DNA]</scope>
    <source>
        <strain evidence="3 4">SCH</strain>
    </source>
</reference>
<feature type="compositionally biased region" description="Low complexity" evidence="1">
    <location>
        <begin position="787"/>
        <end position="800"/>
    </location>
</feature>
<keyword evidence="4" id="KW-1185">Reference proteome</keyword>
<feature type="compositionally biased region" description="Basic and acidic residues" evidence="1">
    <location>
        <begin position="746"/>
        <end position="779"/>
    </location>
</feature>
<feature type="region of interest" description="Disordered" evidence="1">
    <location>
        <begin position="696"/>
        <end position="816"/>
    </location>
</feature>
<feature type="signal peptide" evidence="2">
    <location>
        <begin position="1"/>
        <end position="25"/>
    </location>
</feature>
<protein>
    <submittedName>
        <fullName evidence="3">Uncharacterized protein</fullName>
    </submittedName>
</protein>
<gene>
    <name evidence="3" type="ORF">BEL07_17990</name>
</gene>
<proteinExistence type="predicted"/>
<feature type="region of interest" description="Disordered" evidence="1">
    <location>
        <begin position="607"/>
        <end position="682"/>
    </location>
</feature>